<reference evidence="1 2" key="1">
    <citation type="submission" date="2020-07" db="EMBL/GenBank/DDBJ databases">
        <authorList>
            <person name="Feng X."/>
        </authorList>
    </citation>
    <scope>NUCLEOTIDE SEQUENCE [LARGE SCALE GENOMIC DNA]</scope>
    <source>
        <strain evidence="1 2">JCM23202</strain>
    </source>
</reference>
<evidence type="ECO:0008006" key="3">
    <source>
        <dbReference type="Google" id="ProtNLM"/>
    </source>
</evidence>
<proteinExistence type="predicted"/>
<protein>
    <recommendedName>
        <fullName evidence="3">HNH endonuclease</fullName>
    </recommendedName>
</protein>
<organism evidence="1 2">
    <name type="scientific">Pelagicoccus albus</name>
    <dbReference type="NCBI Taxonomy" id="415222"/>
    <lineage>
        <taxon>Bacteria</taxon>
        <taxon>Pseudomonadati</taxon>
        <taxon>Verrucomicrobiota</taxon>
        <taxon>Opitutia</taxon>
        <taxon>Puniceicoccales</taxon>
        <taxon>Pelagicoccaceae</taxon>
        <taxon>Pelagicoccus</taxon>
    </lineage>
</organism>
<name>A0A7X1BAL7_9BACT</name>
<dbReference type="EMBL" id="JACHVC010000013">
    <property type="protein sequence ID" value="MBC2607498.1"/>
    <property type="molecule type" value="Genomic_DNA"/>
</dbReference>
<accession>A0A7X1BAL7</accession>
<gene>
    <name evidence="1" type="ORF">H5P27_15705</name>
</gene>
<dbReference type="Proteomes" id="UP000526501">
    <property type="component" value="Unassembled WGS sequence"/>
</dbReference>
<evidence type="ECO:0000313" key="1">
    <source>
        <dbReference type="EMBL" id="MBC2607498.1"/>
    </source>
</evidence>
<comment type="caution">
    <text evidence="1">The sequence shown here is derived from an EMBL/GenBank/DDBJ whole genome shotgun (WGS) entry which is preliminary data.</text>
</comment>
<dbReference type="RefSeq" id="WP_185661383.1">
    <property type="nucleotide sequence ID" value="NZ_CAWPOO010000013.1"/>
</dbReference>
<evidence type="ECO:0000313" key="2">
    <source>
        <dbReference type="Proteomes" id="UP000526501"/>
    </source>
</evidence>
<keyword evidence="2" id="KW-1185">Reference proteome</keyword>
<sequence length="280" mass="31501">MLFSTLQKAFFNASDGAYSIVTDDERFNSQITLTDSDGESQIAISHYESKGIEIPRLKTAGRKLPICIWGNEVSTSESQLAVNYPKPTGNELRIYRNVRQGFSYESGDVWFIYRSEGRLFVGSMPVAQWRSIGTRDENDSAFQETIEHDSSSSIPDLIDYSGQRIPRDPAIAREAISRSQHLCAYTGKPTPFTSRRTGYPYLEAHHLIPLGLQSQFDFRLDCVENIVALNPLWHRAIHHAVPPTVSEIVTRLAERRAAFLGHHGLSPADLIRLYGCEEIA</sequence>
<dbReference type="AlphaFoldDB" id="A0A7X1BAL7"/>